<evidence type="ECO:0000256" key="2">
    <source>
        <dbReference type="ARBA" id="ARBA00004236"/>
    </source>
</evidence>
<dbReference type="InterPro" id="IPR027705">
    <property type="entry name" value="Flotillin_fam"/>
</dbReference>
<sequence>MTPVIIIVVAAIVFFVSISALISRYKRCPSDKILVIYGRTGGTSAKCVHGGGSFIWPVIQDYAFLDLKPLSIEANLTNALSRQNIRVDVPCRFTIAISTETDSMNTAAERLLGLTSEQIQELAKDILFGQLRLVIATMTIEEINSDRDKFLDNISKNVDSELRKIGLKLINVNVTDIKDESGYIEALGKEAAAKAINEAKISVAEQEKIGETGKALADREKDTQIAETHRDRDVKIAITQKDREISIASATKDEAIGKAEAQRDTRVKTSEANAIAIQGENEAKIAIANSEALRREKEAESLRIAITAEKVQQAKALEESYVAEQKAELARSERERSTQIANIVIPAEIAKQRAIIEAQAAAETIRENAKGEADAIFAKMEAEANGLYEILTKQAEGYKQVVAAAGGDPTQAFQLLLIEKLPELVKTQVEAVKNIKIDKITVWDSGNNTDGNGSTANFVSGMMKTVPPLNDLFNMAGLNLPNYLKGENQIEATISNPQTPTEDDK</sequence>
<dbReference type="InterPro" id="IPR001107">
    <property type="entry name" value="Band_7"/>
</dbReference>
<dbReference type="EMBL" id="JBCFQK010000035">
    <property type="protein sequence ID" value="MFA9195846.1"/>
    <property type="molecule type" value="Genomic_DNA"/>
</dbReference>
<evidence type="ECO:0000256" key="3">
    <source>
        <dbReference type="ARBA" id="ARBA00007161"/>
    </source>
</evidence>
<evidence type="ECO:0000313" key="8">
    <source>
        <dbReference type="Proteomes" id="UP001574170"/>
    </source>
</evidence>
<reference evidence="7 8" key="1">
    <citation type="submission" date="2024-04" db="EMBL/GenBank/DDBJ databases">
        <title>New Clade of Flavobacterium.</title>
        <authorList>
            <person name="Matos L."/>
            <person name="Proenca D.N."/>
            <person name="Fransisco R.M."/>
            <person name="Chung A.P."/>
            <person name="Maccario L."/>
            <person name="Sorensen S.J."/>
            <person name="Morais P.V."/>
        </authorList>
    </citation>
    <scope>NUCLEOTIDE SEQUENCE [LARGE SCALE GENOMIC DNA]</scope>
    <source>
        <strain evidence="7 8">FBOR7N2.3</strain>
    </source>
</reference>
<evidence type="ECO:0000256" key="1">
    <source>
        <dbReference type="ARBA" id="ARBA00004167"/>
    </source>
</evidence>
<name>A0ABV4TNZ9_9FLAO</name>
<dbReference type="PANTHER" id="PTHR13806:SF31">
    <property type="entry name" value="FLOTILLIN-LIKE PROTEIN 1-RELATED"/>
    <property type="match status" value="1"/>
</dbReference>
<dbReference type="InterPro" id="IPR036013">
    <property type="entry name" value="Band_7/SPFH_dom_sf"/>
</dbReference>
<comment type="caution">
    <text evidence="7">The sequence shown here is derived from an EMBL/GenBank/DDBJ whole genome shotgun (WGS) entry which is preliminary data.</text>
</comment>
<dbReference type="CDD" id="cd03399">
    <property type="entry name" value="SPFH_flotillin"/>
    <property type="match status" value="1"/>
</dbReference>
<feature type="domain" description="Band 7" evidence="6">
    <location>
        <begin position="23"/>
        <end position="191"/>
    </location>
</feature>
<evidence type="ECO:0000259" key="6">
    <source>
        <dbReference type="SMART" id="SM00244"/>
    </source>
</evidence>
<keyword evidence="4" id="KW-1003">Cell membrane</keyword>
<proteinExistence type="inferred from homology"/>
<evidence type="ECO:0000256" key="5">
    <source>
        <dbReference type="ARBA" id="ARBA00023136"/>
    </source>
</evidence>
<accession>A0ABV4TNZ9</accession>
<comment type="subcellular location">
    <subcellularLocation>
        <location evidence="2">Cell membrane</location>
    </subcellularLocation>
    <subcellularLocation>
        <location evidence="1">Membrane</location>
        <topology evidence="1">Single-pass membrane protein</topology>
    </subcellularLocation>
</comment>
<comment type="similarity">
    <text evidence="3">Belongs to the band 7/mec-2 family. Flotillin subfamily.</text>
</comment>
<dbReference type="PANTHER" id="PTHR13806">
    <property type="entry name" value="FLOTILLIN-RELATED"/>
    <property type="match status" value="1"/>
</dbReference>
<keyword evidence="5" id="KW-0472">Membrane</keyword>
<dbReference type="Proteomes" id="UP001574170">
    <property type="component" value="Unassembled WGS sequence"/>
</dbReference>
<protein>
    <submittedName>
        <fullName evidence="7">SPFH domain-containing protein</fullName>
    </submittedName>
</protein>
<dbReference type="Pfam" id="PF01145">
    <property type="entry name" value="Band_7"/>
    <property type="match status" value="1"/>
</dbReference>
<evidence type="ECO:0000256" key="4">
    <source>
        <dbReference type="ARBA" id="ARBA00022475"/>
    </source>
</evidence>
<gene>
    <name evidence="7" type="ORF">AAGV33_15650</name>
</gene>
<dbReference type="Gene3D" id="3.30.479.30">
    <property type="entry name" value="Band 7 domain"/>
    <property type="match status" value="1"/>
</dbReference>
<dbReference type="RefSeq" id="WP_373393271.1">
    <property type="nucleotide sequence ID" value="NZ_JBCFQJ010000033.1"/>
</dbReference>
<dbReference type="SMART" id="SM00244">
    <property type="entry name" value="PHB"/>
    <property type="match status" value="1"/>
</dbReference>
<evidence type="ECO:0000313" key="7">
    <source>
        <dbReference type="EMBL" id="MFA9195846.1"/>
    </source>
</evidence>
<keyword evidence="8" id="KW-1185">Reference proteome</keyword>
<organism evidence="7 8">
    <name type="scientific">Flavobacterium magnesitis</name>
    <dbReference type="NCBI Taxonomy" id="3138077"/>
    <lineage>
        <taxon>Bacteria</taxon>
        <taxon>Pseudomonadati</taxon>
        <taxon>Bacteroidota</taxon>
        <taxon>Flavobacteriia</taxon>
        <taxon>Flavobacteriales</taxon>
        <taxon>Flavobacteriaceae</taxon>
        <taxon>Flavobacterium</taxon>
    </lineage>
</organism>
<dbReference type="SUPFAM" id="SSF117892">
    <property type="entry name" value="Band 7/SPFH domain"/>
    <property type="match status" value="1"/>
</dbReference>